<dbReference type="SMART" id="SM01080">
    <property type="entry name" value="CHASE2"/>
    <property type="match status" value="1"/>
</dbReference>
<name>A0A2G6KHX7_9BACT</name>
<keyword evidence="5 7" id="KW-1133">Transmembrane helix</keyword>
<gene>
    <name evidence="9" type="ORF">CSA56_04870</name>
</gene>
<dbReference type="GO" id="GO:0030313">
    <property type="term" value="C:cell envelope"/>
    <property type="evidence" value="ECO:0007669"/>
    <property type="project" value="UniProtKB-SubCell"/>
</dbReference>
<dbReference type="PANTHER" id="PTHR43081">
    <property type="entry name" value="ADENYLATE CYCLASE, TERMINAL-DIFFERENTIATION SPECIFIC-RELATED"/>
    <property type="match status" value="1"/>
</dbReference>
<evidence type="ECO:0000256" key="7">
    <source>
        <dbReference type="SAM" id="Phobius"/>
    </source>
</evidence>
<dbReference type="InterPro" id="IPR050697">
    <property type="entry name" value="Adenylyl/Guanylyl_Cyclase_3/4"/>
</dbReference>
<comment type="subcellular location">
    <subcellularLocation>
        <location evidence="1">Cell envelope</location>
    </subcellularLocation>
</comment>
<evidence type="ECO:0000256" key="1">
    <source>
        <dbReference type="ARBA" id="ARBA00004196"/>
    </source>
</evidence>
<dbReference type="Proteomes" id="UP000230821">
    <property type="component" value="Unassembled WGS sequence"/>
</dbReference>
<accession>A0A2G6KHX7</accession>
<evidence type="ECO:0000256" key="3">
    <source>
        <dbReference type="ARBA" id="ARBA00022475"/>
    </source>
</evidence>
<feature type="transmembrane region" description="Helical" evidence="7">
    <location>
        <begin position="352"/>
        <end position="373"/>
    </location>
</feature>
<dbReference type="Pfam" id="PF05226">
    <property type="entry name" value="CHASE2"/>
    <property type="match status" value="1"/>
</dbReference>
<dbReference type="PROSITE" id="PS50125">
    <property type="entry name" value="GUANYLATE_CYCLASE_2"/>
    <property type="match status" value="1"/>
</dbReference>
<evidence type="ECO:0000256" key="6">
    <source>
        <dbReference type="ARBA" id="ARBA00023136"/>
    </source>
</evidence>
<evidence type="ECO:0000256" key="4">
    <source>
        <dbReference type="ARBA" id="ARBA00022692"/>
    </source>
</evidence>
<dbReference type="SUPFAM" id="SSF55073">
    <property type="entry name" value="Nucleotide cyclase"/>
    <property type="match status" value="1"/>
</dbReference>
<dbReference type="FunFam" id="3.30.70.1230:FF:000016">
    <property type="entry name" value="Adenylate/guanylate cyclase domain-containing protein"/>
    <property type="match status" value="1"/>
</dbReference>
<feature type="transmembrane region" description="Helical" evidence="7">
    <location>
        <begin position="380"/>
        <end position="400"/>
    </location>
</feature>
<evidence type="ECO:0000259" key="8">
    <source>
        <dbReference type="PROSITE" id="PS50125"/>
    </source>
</evidence>
<comment type="similarity">
    <text evidence="2">Belongs to the adenylyl cyclase class-3 family.</text>
</comment>
<comment type="caution">
    <text evidence="9">The sequence shown here is derived from an EMBL/GenBank/DDBJ whole genome shotgun (WGS) entry which is preliminary data.</text>
</comment>
<evidence type="ECO:0000313" key="10">
    <source>
        <dbReference type="Proteomes" id="UP000230821"/>
    </source>
</evidence>
<dbReference type="SMART" id="SM00044">
    <property type="entry name" value="CYCc"/>
    <property type="match status" value="1"/>
</dbReference>
<keyword evidence="6 7" id="KW-0472">Membrane</keyword>
<organism evidence="9 10">
    <name type="scientific">candidate division KSB3 bacterium</name>
    <dbReference type="NCBI Taxonomy" id="2044937"/>
    <lineage>
        <taxon>Bacteria</taxon>
        <taxon>candidate division KSB3</taxon>
    </lineage>
</organism>
<dbReference type="GO" id="GO:0006171">
    <property type="term" value="P:cAMP biosynthetic process"/>
    <property type="evidence" value="ECO:0007669"/>
    <property type="project" value="TreeGrafter"/>
</dbReference>
<dbReference type="EMBL" id="PDSK01000049">
    <property type="protein sequence ID" value="PIE35273.1"/>
    <property type="molecule type" value="Genomic_DNA"/>
</dbReference>
<sequence>MTTINARKKLLRAGMCGLIGAFMALVFWGMGWLDSWEAMTWDWRVVLLASPGEATDAIRLILLDQESLDWGEDVNDWPWPWPRQVYAAIIQYCRRNGVKALAFDVLFTEFSKYGVDDDIMFGQAIAEFPHFANAIFLGNESGKDAQALTDFPFPDVSIDGLDAWLDKTQAREALTLSRIDLPIPEVLQNSDMLCNVQLKADPDGIYRRMTLFNLFDAHVFPTLGVGMYLAAHRSRGVAIKPKTLTVGTTSIPISRNGKAVLRYRGPTDTHRSYSAARVLQAEIRFLEGQEPTVHDSSMAADLKDKYVLFGFSAPGLYDLRPTPVGGTYSGVEINATVLDNLLSGDFIANTSLWFTILLVVLLASGCAFMASFFSNPIANILTGILFLSIPVFLSFGFYLKGFWLPLVVQEVTIALTTILSLTSNYATEGRQKRFIKDAFRHYLSPAVIEQLIEHPEHLRLGGERRTLSIFFSDIQGFTSISERLKPEDLTALLNDYLSAMTDIIQEEQGTVDKYEGDAIIAFWNAPLSVPDHAVRVVRAALRCQQKLAELRPVFRERIEKDLFMRIGMNTGSAVVGNMGSHTRFDYTMLGDAVNLAARLEGVNKQFGTYTMISQSTLNLLEDTFAVRELARVAVVGRKEPVTVYEPMFHEEYTAKKDMLETFVRGLYLFYEGKFQDALYVFESIKKDDPAAASYVDKCLEIIQSSTVSSWNGVWVMMTK</sequence>
<dbReference type="Pfam" id="PF00211">
    <property type="entry name" value="Guanylate_cyc"/>
    <property type="match status" value="1"/>
</dbReference>
<dbReference type="GO" id="GO:0004016">
    <property type="term" value="F:adenylate cyclase activity"/>
    <property type="evidence" value="ECO:0007669"/>
    <property type="project" value="UniProtKB-ARBA"/>
</dbReference>
<dbReference type="CDD" id="cd07302">
    <property type="entry name" value="CHD"/>
    <property type="match status" value="1"/>
</dbReference>
<dbReference type="InterPro" id="IPR029787">
    <property type="entry name" value="Nucleotide_cyclase"/>
</dbReference>
<feature type="transmembrane region" description="Helical" evidence="7">
    <location>
        <begin position="12"/>
        <end position="33"/>
    </location>
</feature>
<protein>
    <submittedName>
        <fullName evidence="9">Adenylate/guanylate cyclase domain-containing protein</fullName>
    </submittedName>
</protein>
<dbReference type="InterPro" id="IPR001054">
    <property type="entry name" value="A/G_cyclase"/>
</dbReference>
<dbReference type="AlphaFoldDB" id="A0A2G6KHX7"/>
<dbReference type="InterPro" id="IPR007890">
    <property type="entry name" value="CHASE2"/>
</dbReference>
<dbReference type="PANTHER" id="PTHR43081:SF1">
    <property type="entry name" value="ADENYLATE CYCLASE, TERMINAL-DIFFERENTIATION SPECIFIC"/>
    <property type="match status" value="1"/>
</dbReference>
<keyword evidence="4 7" id="KW-0812">Transmembrane</keyword>
<dbReference type="Gene3D" id="3.30.70.1230">
    <property type="entry name" value="Nucleotide cyclase"/>
    <property type="match status" value="1"/>
</dbReference>
<feature type="domain" description="Guanylate cyclase" evidence="8">
    <location>
        <begin position="468"/>
        <end position="600"/>
    </location>
</feature>
<evidence type="ECO:0000256" key="2">
    <source>
        <dbReference type="ARBA" id="ARBA00005381"/>
    </source>
</evidence>
<reference evidence="9 10" key="1">
    <citation type="submission" date="2017-10" db="EMBL/GenBank/DDBJ databases">
        <title>Novel microbial diversity and functional potential in the marine mammal oral microbiome.</title>
        <authorList>
            <person name="Dudek N.K."/>
            <person name="Sun C.L."/>
            <person name="Burstein D."/>
            <person name="Kantor R.S."/>
            <person name="Aliaga Goltsman D.S."/>
            <person name="Bik E.M."/>
            <person name="Thomas B.C."/>
            <person name="Banfield J.F."/>
            <person name="Relman D.A."/>
        </authorList>
    </citation>
    <scope>NUCLEOTIDE SEQUENCE [LARGE SCALE GENOMIC DNA]</scope>
    <source>
        <strain evidence="9">DOLJORAL78_47_16</strain>
    </source>
</reference>
<proteinExistence type="inferred from homology"/>
<evidence type="ECO:0000313" key="9">
    <source>
        <dbReference type="EMBL" id="PIE35273.1"/>
    </source>
</evidence>
<evidence type="ECO:0000256" key="5">
    <source>
        <dbReference type="ARBA" id="ARBA00022989"/>
    </source>
</evidence>
<dbReference type="GO" id="GO:0035556">
    <property type="term" value="P:intracellular signal transduction"/>
    <property type="evidence" value="ECO:0007669"/>
    <property type="project" value="InterPro"/>
</dbReference>
<keyword evidence="3" id="KW-1003">Cell membrane</keyword>